<dbReference type="PANTHER" id="PTHR36303:SF1">
    <property type="entry name" value="2',3'-CYCLIC-NUCLEOTIDE 2'-PHOSPHODIESTERASE"/>
    <property type="match status" value="1"/>
</dbReference>
<comment type="caution">
    <text evidence="3">The sequence shown here is derived from an EMBL/GenBank/DDBJ whole genome shotgun (WGS) entry which is preliminary data.</text>
</comment>
<reference evidence="3" key="1">
    <citation type="submission" date="2019-08" db="EMBL/GenBank/DDBJ databases">
        <title>Genomic characterization of a novel candidate phylum (ARYD3) from a high temperature, high salinity tertiary oil reservoir in north central Oklahoma, USA.</title>
        <authorList>
            <person name="Youssef N.H."/>
            <person name="Yadav A."/>
            <person name="Elshahed M.S."/>
        </authorList>
    </citation>
    <scope>NUCLEOTIDE SEQUENCE [LARGE SCALE GENOMIC DNA]</scope>
    <source>
        <strain evidence="3">ARYD3</strain>
    </source>
</reference>
<proteinExistence type="predicted"/>
<dbReference type="PANTHER" id="PTHR36303">
    <property type="entry name" value="2',3'-CYCLIC-NUCLEOTIDE 2'-PHOSPHODIESTERASE"/>
    <property type="match status" value="1"/>
</dbReference>
<dbReference type="PIRSF" id="PIRSF004789">
    <property type="entry name" value="DR1281"/>
    <property type="match status" value="1"/>
</dbReference>
<feature type="binding site" evidence="2">
    <location>
        <position position="43"/>
    </location>
    <ligand>
        <name>Fe cation</name>
        <dbReference type="ChEBI" id="CHEBI:24875"/>
        <label>2</label>
    </ligand>
</feature>
<accession>A0A5D0MKI0</accession>
<dbReference type="Proteomes" id="UP000324143">
    <property type="component" value="Unassembled WGS sequence"/>
</dbReference>
<dbReference type="EMBL" id="VSIX01000009">
    <property type="protein sequence ID" value="TYB32051.1"/>
    <property type="molecule type" value="Genomic_DNA"/>
</dbReference>
<dbReference type="SUPFAM" id="SSF56300">
    <property type="entry name" value="Metallo-dependent phosphatases"/>
    <property type="match status" value="1"/>
</dbReference>
<dbReference type="GO" id="GO:0004113">
    <property type="term" value="F:2',3'-cyclic-nucleotide 3'-phosphodiesterase activity"/>
    <property type="evidence" value="ECO:0007669"/>
    <property type="project" value="TreeGrafter"/>
</dbReference>
<dbReference type="InterPro" id="IPR005235">
    <property type="entry name" value="YmdB-like"/>
</dbReference>
<feature type="binding site" evidence="2">
    <location>
        <position position="180"/>
    </location>
    <ligand>
        <name>Fe cation</name>
        <dbReference type="ChEBI" id="CHEBI:24875"/>
        <label>2</label>
    </ligand>
</feature>
<gene>
    <name evidence="3" type="ORF">FXF47_00975</name>
</gene>
<feature type="binding site" evidence="2">
    <location>
        <position position="182"/>
    </location>
    <ligand>
        <name>Fe cation</name>
        <dbReference type="ChEBI" id="CHEBI:24875"/>
        <label>1</label>
    </ligand>
</feature>
<dbReference type="InterPro" id="IPR029052">
    <property type="entry name" value="Metallo-depent_PP-like"/>
</dbReference>
<feature type="binding site" evidence="2">
    <location>
        <position position="155"/>
    </location>
    <ligand>
        <name>Fe cation</name>
        <dbReference type="ChEBI" id="CHEBI:24875"/>
        <label>2</label>
    </ligand>
</feature>
<dbReference type="CDD" id="cd07382">
    <property type="entry name" value="MPP_DR1281"/>
    <property type="match status" value="1"/>
</dbReference>
<dbReference type="AlphaFoldDB" id="A0A5D0MKI0"/>
<evidence type="ECO:0000256" key="1">
    <source>
        <dbReference type="PIRSR" id="PIRSR004789-50"/>
    </source>
</evidence>
<dbReference type="GO" id="GO:0046872">
    <property type="term" value="F:metal ion binding"/>
    <property type="evidence" value="ECO:0007669"/>
    <property type="project" value="UniProtKB-KW"/>
</dbReference>
<protein>
    <submittedName>
        <fullName evidence="3">TIGR00282 family metallophosphoesterase</fullName>
    </submittedName>
</protein>
<dbReference type="NCBIfam" id="TIGR00282">
    <property type="entry name" value="TIGR00282 family metallophosphoesterase"/>
    <property type="match status" value="1"/>
</dbReference>
<dbReference type="Pfam" id="PF13277">
    <property type="entry name" value="YmdB"/>
    <property type="match status" value="1"/>
</dbReference>
<feature type="binding site" evidence="2">
    <location>
        <position position="12"/>
    </location>
    <ligand>
        <name>Fe cation</name>
        <dbReference type="ChEBI" id="CHEBI:24875"/>
        <label>1</label>
    </ligand>
</feature>
<feature type="binding site" evidence="2">
    <location>
        <position position="44"/>
    </location>
    <ligand>
        <name>Fe cation</name>
        <dbReference type="ChEBI" id="CHEBI:24875"/>
        <label>1</label>
    </ligand>
</feature>
<feature type="binding site" evidence="2">
    <location>
        <position position="71"/>
    </location>
    <ligand>
        <name>Fe cation</name>
        <dbReference type="ChEBI" id="CHEBI:24875"/>
        <label>2</label>
    </ligand>
</feature>
<dbReference type="Gene3D" id="3.60.21.10">
    <property type="match status" value="1"/>
</dbReference>
<keyword evidence="2" id="KW-0479">Metal-binding</keyword>
<organism evidence="3 4">
    <name type="scientific">Candidatus Mcinerneyibacterium aminivorans</name>
    <dbReference type="NCBI Taxonomy" id="2703815"/>
    <lineage>
        <taxon>Bacteria</taxon>
        <taxon>Candidatus Macinerneyibacteriota</taxon>
        <taxon>Candidatus Mcinerneyibacteria</taxon>
        <taxon>Candidatus Mcinerneyibacteriales</taxon>
        <taxon>Candidatus Mcinerneyibacteriaceae</taxon>
        <taxon>Candidatus Mcinerneyibacterium</taxon>
    </lineage>
</organism>
<feature type="binding site" evidence="2">
    <location>
        <position position="43"/>
    </location>
    <ligand>
        <name>Fe cation</name>
        <dbReference type="ChEBI" id="CHEBI:24875"/>
        <label>1</label>
    </ligand>
</feature>
<keyword evidence="4" id="KW-1185">Reference proteome</keyword>
<evidence type="ECO:0000313" key="3">
    <source>
        <dbReference type="EMBL" id="TYB32051.1"/>
    </source>
</evidence>
<sequence>MQNNYKVCFIGDIYAGPGRTAVKKVLPGLIEKEDIDFTFANVENLAGGAGVTRTTLKKMMDAGIDCFTSGNHIWRRKDIYNLFENNYPVLRPANYPEDVPGREYLTFKKNGMKIAVFNLLGRTFLENVVDCPFKKGEIIYDRVKNSVDLILCDFHAETTSEKMAMGWHLDGKVDAVLGTHTHIPTSDERILDEDTAYITDVGMTGSFDSVIGVKKEIIVQRFLTGLPERFKSAKRNQWFNAVIIEFENKKAKSISRYQKRKVELDD</sequence>
<evidence type="ECO:0000313" key="4">
    <source>
        <dbReference type="Proteomes" id="UP000324143"/>
    </source>
</evidence>
<name>A0A5D0MKI0_9BACT</name>
<feature type="active site" description="Proton donor" evidence="1">
    <location>
        <position position="72"/>
    </location>
</feature>
<evidence type="ECO:0000256" key="2">
    <source>
        <dbReference type="PIRSR" id="PIRSR004789-51"/>
    </source>
</evidence>